<proteinExistence type="predicted"/>
<accession>A0A5B9QBC4</accession>
<evidence type="ECO:0000313" key="1">
    <source>
        <dbReference type="EMBL" id="QEG35069.1"/>
    </source>
</evidence>
<dbReference type="Gene3D" id="3.40.50.1820">
    <property type="entry name" value="alpha/beta hydrolase"/>
    <property type="match status" value="1"/>
</dbReference>
<gene>
    <name evidence="1" type="ORF">Pr1d_23600</name>
</gene>
<dbReference type="KEGG" id="bgok:Pr1d_23600"/>
<dbReference type="InterPro" id="IPR029058">
    <property type="entry name" value="AB_hydrolase_fold"/>
</dbReference>
<evidence type="ECO:0000313" key="2">
    <source>
        <dbReference type="Proteomes" id="UP000323917"/>
    </source>
</evidence>
<evidence type="ECO:0008006" key="3">
    <source>
        <dbReference type="Google" id="ProtNLM"/>
    </source>
</evidence>
<organism evidence="1 2">
    <name type="scientific">Bythopirellula goksoeyrii</name>
    <dbReference type="NCBI Taxonomy" id="1400387"/>
    <lineage>
        <taxon>Bacteria</taxon>
        <taxon>Pseudomonadati</taxon>
        <taxon>Planctomycetota</taxon>
        <taxon>Planctomycetia</taxon>
        <taxon>Pirellulales</taxon>
        <taxon>Lacipirellulaceae</taxon>
        <taxon>Bythopirellula</taxon>
    </lineage>
</organism>
<reference evidence="1 2" key="1">
    <citation type="submission" date="2019-08" db="EMBL/GenBank/DDBJ databases">
        <title>Deep-cultivation of Planctomycetes and their phenomic and genomic characterization uncovers novel biology.</title>
        <authorList>
            <person name="Wiegand S."/>
            <person name="Jogler M."/>
            <person name="Boedeker C."/>
            <person name="Pinto D."/>
            <person name="Vollmers J."/>
            <person name="Rivas-Marin E."/>
            <person name="Kohn T."/>
            <person name="Peeters S.H."/>
            <person name="Heuer A."/>
            <person name="Rast P."/>
            <person name="Oberbeckmann S."/>
            <person name="Bunk B."/>
            <person name="Jeske O."/>
            <person name="Meyerdierks A."/>
            <person name="Storesund J.E."/>
            <person name="Kallscheuer N."/>
            <person name="Luecker S."/>
            <person name="Lage O.M."/>
            <person name="Pohl T."/>
            <person name="Merkel B.J."/>
            <person name="Hornburger P."/>
            <person name="Mueller R.-W."/>
            <person name="Bruemmer F."/>
            <person name="Labrenz M."/>
            <person name="Spormann A.M."/>
            <person name="Op den Camp H."/>
            <person name="Overmann J."/>
            <person name="Amann R."/>
            <person name="Jetten M.S.M."/>
            <person name="Mascher T."/>
            <person name="Medema M.H."/>
            <person name="Devos D.P."/>
            <person name="Kaster A.-K."/>
            <person name="Ovreas L."/>
            <person name="Rohde M."/>
            <person name="Galperin M.Y."/>
            <person name="Jogler C."/>
        </authorList>
    </citation>
    <scope>NUCLEOTIDE SEQUENCE [LARGE SCALE GENOMIC DNA]</scope>
    <source>
        <strain evidence="1 2">Pr1d</strain>
    </source>
</reference>
<dbReference type="EMBL" id="CP042913">
    <property type="protein sequence ID" value="QEG35069.1"/>
    <property type="molecule type" value="Genomic_DNA"/>
</dbReference>
<protein>
    <recommendedName>
        <fullName evidence="3">Lipase domain-containing protein</fullName>
    </recommendedName>
</protein>
<dbReference type="Proteomes" id="UP000323917">
    <property type="component" value="Chromosome"/>
</dbReference>
<dbReference type="OrthoDB" id="264947at2"/>
<sequence length="307" mass="33347">MDTRQRNQMLALTLLTFSVGCGLNTAVLQKGGNGRCGVLLNYSCGANPCDPIDPSKPTIVITHGWNPLPNKIHTTFGSSSAQALRCRCGDSYNILSWDWNAVKISTFKDEPQRVGRQQGRMLACALRARGVNPRCTQIIAHSLGTLAAAQTACCMSDQGPFAQLTLLDPPTGMHDEIFCKLAVSHHARIVENYWAPGISGYGEEVCCPGVRNYCVEGDHPVLGIVDLSISNHVGVMRWYYDTMRCPNMPCGFQNSVFVNCCGCEHCVCPGCVQGERTAVPTEPPVPPSDYQPDLAEVEILEGSDLLN</sequence>
<dbReference type="RefSeq" id="WP_148073627.1">
    <property type="nucleotide sequence ID" value="NZ_CP042913.1"/>
</dbReference>
<name>A0A5B9QBC4_9BACT</name>
<dbReference type="AlphaFoldDB" id="A0A5B9QBC4"/>
<keyword evidence="2" id="KW-1185">Reference proteome</keyword>
<dbReference type="PROSITE" id="PS51257">
    <property type="entry name" value="PROKAR_LIPOPROTEIN"/>
    <property type="match status" value="1"/>
</dbReference>
<dbReference type="SUPFAM" id="SSF53474">
    <property type="entry name" value="alpha/beta-Hydrolases"/>
    <property type="match status" value="1"/>
</dbReference>